<feature type="compositionally biased region" description="Low complexity" evidence="1">
    <location>
        <begin position="181"/>
        <end position="196"/>
    </location>
</feature>
<evidence type="ECO:0000256" key="1">
    <source>
        <dbReference type="SAM" id="MobiDB-lite"/>
    </source>
</evidence>
<reference evidence="2" key="1">
    <citation type="journal article" date="2014" name="Genome Announc.">
        <title>Draft genome sequence of Rhodosporidium toruloides CECT1137, an oleaginous yeast of biotechnological interest.</title>
        <authorList>
            <person name="Morin N."/>
            <person name="Calcas X."/>
            <person name="Devillers H."/>
            <person name="Durrens P."/>
            <person name="Sherman D.J."/>
            <person name="Nicaud J.-M."/>
            <person name="Neuveglise C."/>
        </authorList>
    </citation>
    <scope>NUCLEOTIDE SEQUENCE</scope>
    <source>
        <strain evidence="2">CECT1137</strain>
    </source>
</reference>
<feature type="compositionally biased region" description="Acidic residues" evidence="1">
    <location>
        <begin position="69"/>
        <end position="78"/>
    </location>
</feature>
<dbReference type="EMBL" id="LK052942">
    <property type="protein sequence ID" value="CDR42871.1"/>
    <property type="molecule type" value="Genomic_DNA"/>
</dbReference>
<proteinExistence type="predicted"/>
<feature type="region of interest" description="Disordered" evidence="1">
    <location>
        <begin position="1"/>
        <end position="153"/>
    </location>
</feature>
<dbReference type="AlphaFoldDB" id="A0A061AYX4"/>
<accession>A0A061AYX4</accession>
<feature type="compositionally biased region" description="Acidic residues" evidence="1">
    <location>
        <begin position="110"/>
        <end position="119"/>
    </location>
</feature>
<protein>
    <submittedName>
        <fullName evidence="2">RHTO0S07e04962g1_1</fullName>
    </submittedName>
</protein>
<name>A0A061AYX4_RHOTO</name>
<feature type="compositionally biased region" description="Basic and acidic residues" evidence="1">
    <location>
        <begin position="79"/>
        <end position="89"/>
    </location>
</feature>
<organism evidence="2">
    <name type="scientific">Rhodotorula toruloides</name>
    <name type="common">Yeast</name>
    <name type="synonym">Rhodosporidium toruloides</name>
    <dbReference type="NCBI Taxonomy" id="5286"/>
    <lineage>
        <taxon>Eukaryota</taxon>
        <taxon>Fungi</taxon>
        <taxon>Dikarya</taxon>
        <taxon>Basidiomycota</taxon>
        <taxon>Pucciniomycotina</taxon>
        <taxon>Microbotryomycetes</taxon>
        <taxon>Sporidiobolales</taxon>
        <taxon>Sporidiobolaceae</taxon>
        <taxon>Rhodotorula</taxon>
    </lineage>
</organism>
<sequence>MVLQDKHARAASRRYQRTHAPTPEQAAEHAAVDAALKEAEARRLGSNLDRYREWDEEERGEGQEGEQAGGEEEVDEEEERRKAEEKAELDAFLATQREKLLTTPPPDSTSLDEEDDDVDYSFAHLRIGGKGKMAPPAGMRLEGMGRGRAKVQDEKDLEELRKMQDEARHMQAVRDLKDRFSGSAPRSGPSSSTAAPRRPKPGVQPAAKGQDFLDTLL</sequence>
<feature type="compositionally biased region" description="Basic and acidic residues" evidence="1">
    <location>
        <begin position="26"/>
        <end position="53"/>
    </location>
</feature>
<feature type="region of interest" description="Disordered" evidence="1">
    <location>
        <begin position="174"/>
        <end position="217"/>
    </location>
</feature>
<dbReference type="OrthoDB" id="2529804at2759"/>
<gene>
    <name evidence="2" type="ORF">RHTO0S_07e04962g</name>
</gene>
<evidence type="ECO:0000313" key="2">
    <source>
        <dbReference type="EMBL" id="CDR42871.1"/>
    </source>
</evidence>